<reference evidence="5 6" key="1">
    <citation type="submission" date="2016-07" db="EMBL/GenBank/DDBJ databases">
        <title>Pervasive Adenine N6-methylation of Active Genes in Fungi.</title>
        <authorList>
            <consortium name="DOE Joint Genome Institute"/>
            <person name="Mondo S.J."/>
            <person name="Dannebaum R.O."/>
            <person name="Kuo R.C."/>
            <person name="Labutti K."/>
            <person name="Haridas S."/>
            <person name="Kuo A."/>
            <person name="Salamov A."/>
            <person name="Ahrendt S.R."/>
            <person name="Lipzen A."/>
            <person name="Sullivan W."/>
            <person name="Andreopoulos W.B."/>
            <person name="Clum A."/>
            <person name="Lindquist E."/>
            <person name="Daum C."/>
            <person name="Ramamoorthy G.K."/>
            <person name="Gryganskyi A."/>
            <person name="Culley D."/>
            <person name="Magnuson J.K."/>
            <person name="James T.Y."/>
            <person name="O'Malley M.A."/>
            <person name="Stajich J.E."/>
            <person name="Spatafora J.W."/>
            <person name="Visel A."/>
            <person name="Grigoriev I.V."/>
        </authorList>
    </citation>
    <scope>NUCLEOTIDE SEQUENCE [LARGE SCALE GENOMIC DNA]</scope>
    <source>
        <strain evidence="5 6">NRRL 3116</strain>
    </source>
</reference>
<feature type="region of interest" description="Disordered" evidence="3">
    <location>
        <begin position="769"/>
        <end position="819"/>
    </location>
</feature>
<dbReference type="Pfam" id="PF09794">
    <property type="entry name" value="Avl9"/>
    <property type="match status" value="1"/>
</dbReference>
<dbReference type="EMBL" id="MCFF01000026">
    <property type="protein sequence ID" value="ORZ12085.1"/>
    <property type="molecule type" value="Genomic_DNA"/>
</dbReference>
<dbReference type="InterPro" id="IPR043153">
    <property type="entry name" value="DENN_C"/>
</dbReference>
<dbReference type="OrthoDB" id="192887at2759"/>
<evidence type="ECO:0000256" key="1">
    <source>
        <dbReference type="ARBA" id="ARBA00038178"/>
    </source>
</evidence>
<accession>A0A1Y2GIL8</accession>
<name>A0A1Y2GIL8_9FUNG</name>
<protein>
    <submittedName>
        <fullName evidence="5">Transport protein Avl9-domain-containing protein</fullName>
    </submittedName>
</protein>
<dbReference type="InterPro" id="IPR037516">
    <property type="entry name" value="Tripartite_DENN"/>
</dbReference>
<evidence type="ECO:0000259" key="4">
    <source>
        <dbReference type="PROSITE" id="PS50211"/>
    </source>
</evidence>
<feature type="compositionally biased region" description="Basic and acidic residues" evidence="3">
    <location>
        <begin position="962"/>
        <end position="975"/>
    </location>
</feature>
<dbReference type="GeneID" id="33566495"/>
<evidence type="ECO:0000256" key="2">
    <source>
        <dbReference type="SAM" id="Coils"/>
    </source>
</evidence>
<keyword evidence="2" id="KW-0175">Coiled coil</keyword>
<evidence type="ECO:0000313" key="5">
    <source>
        <dbReference type="EMBL" id="ORZ12085.1"/>
    </source>
</evidence>
<feature type="region of interest" description="Disordered" evidence="3">
    <location>
        <begin position="543"/>
        <end position="627"/>
    </location>
</feature>
<keyword evidence="6" id="KW-1185">Reference proteome</keyword>
<dbReference type="InterPro" id="IPR051731">
    <property type="entry name" value="DENND11/AVL9_GEFs"/>
</dbReference>
<dbReference type="InterPro" id="IPR018307">
    <property type="entry name" value="ABL9/DENND6_dom"/>
</dbReference>
<evidence type="ECO:0000256" key="3">
    <source>
        <dbReference type="SAM" id="MobiDB-lite"/>
    </source>
</evidence>
<gene>
    <name evidence="5" type="ORF">BCR41DRAFT_356465</name>
</gene>
<dbReference type="PANTHER" id="PTHR31017:SF1">
    <property type="entry name" value="LATE SECRETORY PATHWAY PROTEIN AVL9 HOMOLOG"/>
    <property type="match status" value="1"/>
</dbReference>
<organism evidence="5 6">
    <name type="scientific">Lobosporangium transversale</name>
    <dbReference type="NCBI Taxonomy" id="64571"/>
    <lineage>
        <taxon>Eukaryota</taxon>
        <taxon>Fungi</taxon>
        <taxon>Fungi incertae sedis</taxon>
        <taxon>Mucoromycota</taxon>
        <taxon>Mortierellomycotina</taxon>
        <taxon>Mortierellomycetes</taxon>
        <taxon>Mortierellales</taxon>
        <taxon>Mortierellaceae</taxon>
        <taxon>Lobosporangium</taxon>
    </lineage>
</organism>
<proteinExistence type="inferred from homology"/>
<dbReference type="AlphaFoldDB" id="A0A1Y2GIL8"/>
<dbReference type="PANTHER" id="PTHR31017">
    <property type="entry name" value="LATE SECRETORY PATHWAY PROTEIN AVL9-RELATED"/>
    <property type="match status" value="1"/>
</dbReference>
<sequence>MGLILHIIVVGFHHAHGPIVEYAFPPFPGQSAQNTLQRLEVPEEWSLLPFLALPDGSHQSDEDFTYFHLPPIKNRKDAASKSTLFGISCNRQILTKDLVVKTDDVTRSSVQKAVVVLARQPIFGVLRQRLAVVTAAWFGQKDFTQTDILAQFYDSLDATVSENIPDSAFMMGTSLGELVKKFKYKVLVLLKLLLLEKRVIFFGYPVETLCTYQYSLISLIPGLLKSLQDTGSPLLDSQEVYMQSMSKTPAQSTDKQALFKYLGLPLHIFGEGSFFQPYLPLQQIDILQDPFTRSYIIGTTNAIFLHNRDCSTDVIVNTEPGTIEFLQDSLSSVLSLTSADRRWMDEIIEAVNDSGDNDRQTEYTGSDDYLRAKFEEYILTLLSSVKHSQFTQADDSIENIGNLNDRNLIADYGTYFVKAWQETPNYQLWNDFVDWELLNEIVAPGHPCQGNFSLAHVQRRLANQLKDIRIDKNLEPLKQSFSRALTTSRARLSNVFDSVWQEFEKLQPEEDTGVTSATTATIAPQALEPAIYTPCTRNTPANNGKGLIQSVSTKPVAQIASRSVPDPELMPEDDEHDRIIPQSSYRSSPRAIPSMKQQQQQQQQQLSNSSPRSRSASGSPAPAAFNSLGPATAATAALGQKAAGMFSNVSSFFQAKKKELLDTQREAEEQYQQRIHQHERKQRLMQERAKATASTFAIPPRLSPSPKPNSKAPVLNSAKNHSSSTSSTPSPMTTGEVFAYVAPKSPPSRKSPTSPRSIRTVAATAAGEEILGPSSFPSVTKDISTAPAPASEPIQVPIISPKPTVPNVTSPTLTRGGSSADRLLSSLRDQSQDQVEDLDQESLQELEKELQEALESNDIPLAASAATASVTSIPEDFASSAATTLTTSRLLGVQEGSTSIAITPTRSVTPVEAYSPFSEISPPTSPAKETNDPLANINASMMGVVDNNNKEKEEEEEEEKEKEDVVKKDPSLGVS</sequence>
<feature type="domain" description="UDENN" evidence="4">
    <location>
        <begin position="5"/>
        <end position="448"/>
    </location>
</feature>
<dbReference type="Gene3D" id="3.40.50.11500">
    <property type="match status" value="1"/>
</dbReference>
<feature type="compositionally biased region" description="Low complexity" evidence="3">
    <location>
        <begin position="722"/>
        <end position="734"/>
    </location>
</feature>
<dbReference type="Proteomes" id="UP000193648">
    <property type="component" value="Unassembled WGS sequence"/>
</dbReference>
<dbReference type="PROSITE" id="PS50211">
    <property type="entry name" value="DENN"/>
    <property type="match status" value="1"/>
</dbReference>
<feature type="coiled-coil region" evidence="2">
    <location>
        <begin position="661"/>
        <end position="688"/>
    </location>
</feature>
<dbReference type="RefSeq" id="XP_021879950.1">
    <property type="nucleotide sequence ID" value="XM_022024651.1"/>
</dbReference>
<comment type="similarity">
    <text evidence="1">Belongs to the AVL9 family.</text>
</comment>
<evidence type="ECO:0000313" key="6">
    <source>
        <dbReference type="Proteomes" id="UP000193648"/>
    </source>
</evidence>
<feature type="region of interest" description="Disordered" evidence="3">
    <location>
        <begin position="915"/>
        <end position="975"/>
    </location>
</feature>
<feature type="region of interest" description="Disordered" evidence="3">
    <location>
        <begin position="696"/>
        <end position="734"/>
    </location>
</feature>
<dbReference type="InParanoid" id="A0A1Y2GIL8"/>
<comment type="caution">
    <text evidence="5">The sequence shown here is derived from an EMBL/GenBank/DDBJ whole genome shotgun (WGS) entry which is preliminary data.</text>
</comment>
<feature type="compositionally biased region" description="Low complexity" evidence="3">
    <location>
        <begin position="597"/>
        <end position="627"/>
    </location>
</feature>
<dbReference type="GO" id="GO:0005737">
    <property type="term" value="C:cytoplasm"/>
    <property type="evidence" value="ECO:0007669"/>
    <property type="project" value="TreeGrafter"/>
</dbReference>